<dbReference type="Proteomes" id="UP000702209">
    <property type="component" value="Unassembled WGS sequence"/>
</dbReference>
<gene>
    <name evidence="1" type="ORF">IU459_32895</name>
</gene>
<dbReference type="RefSeq" id="WP_195133492.1">
    <property type="nucleotide sequence ID" value="NZ_JADLQX010000040.1"/>
</dbReference>
<dbReference type="EMBL" id="JADLQX010000040">
    <property type="protein sequence ID" value="MBF6302304.1"/>
    <property type="molecule type" value="Genomic_DNA"/>
</dbReference>
<evidence type="ECO:0000313" key="2">
    <source>
        <dbReference type="Proteomes" id="UP000702209"/>
    </source>
</evidence>
<reference evidence="1 2" key="1">
    <citation type="submission" date="2020-10" db="EMBL/GenBank/DDBJ databases">
        <title>Identification of Nocardia species via Next-generation sequencing and recognition of intraspecies genetic diversity.</title>
        <authorList>
            <person name="Li P."/>
            <person name="Li P."/>
            <person name="Lu B."/>
        </authorList>
    </citation>
    <scope>NUCLEOTIDE SEQUENCE [LARGE SCALE GENOMIC DNA]</scope>
    <source>
        <strain evidence="1 2">BJ06-0157</strain>
    </source>
</reference>
<comment type="caution">
    <text evidence="1">The sequence shown here is derived from an EMBL/GenBank/DDBJ whole genome shotgun (WGS) entry which is preliminary data.</text>
</comment>
<sequence>MRARDIEIGCTYLVFVPYRLPTSRYPYRDQPGTPEWSWWWMTGCRFRLTVTAVDAAGDPPMVEGLRVTESSWAELELSDEQAAALGLPYGRYRVRGQIVDDRDWPVALPELRTLRIPARWLRPTGGPPPRTHIDLDTLGPWGF</sequence>
<evidence type="ECO:0000313" key="1">
    <source>
        <dbReference type="EMBL" id="MBF6302304.1"/>
    </source>
</evidence>
<organism evidence="1 2">
    <name type="scientific">Nocardia amamiensis</name>
    <dbReference type="NCBI Taxonomy" id="404578"/>
    <lineage>
        <taxon>Bacteria</taxon>
        <taxon>Bacillati</taxon>
        <taxon>Actinomycetota</taxon>
        <taxon>Actinomycetes</taxon>
        <taxon>Mycobacteriales</taxon>
        <taxon>Nocardiaceae</taxon>
        <taxon>Nocardia</taxon>
    </lineage>
</organism>
<accession>A0ABS0D0F0</accession>
<name>A0ABS0D0F0_9NOCA</name>
<keyword evidence="2" id="KW-1185">Reference proteome</keyword>
<protein>
    <submittedName>
        <fullName evidence="1">Uncharacterized protein</fullName>
    </submittedName>
</protein>
<proteinExistence type="predicted"/>